<dbReference type="Pfam" id="PF01613">
    <property type="entry name" value="Flavin_Reduct"/>
    <property type="match status" value="1"/>
</dbReference>
<dbReference type="KEGG" id="noy:EXE57_07850"/>
<name>A0A4P7GKA2_9ACTN</name>
<dbReference type="GO" id="GO:0010181">
    <property type="term" value="F:FMN binding"/>
    <property type="evidence" value="ECO:0007669"/>
    <property type="project" value="InterPro"/>
</dbReference>
<evidence type="ECO:0000313" key="6">
    <source>
        <dbReference type="Proteomes" id="UP000294894"/>
    </source>
</evidence>
<dbReference type="InterPro" id="IPR002563">
    <property type="entry name" value="Flavin_Rdtase-like_dom"/>
</dbReference>
<organism evidence="5 6">
    <name type="scientific">Nocardioides euryhalodurans</name>
    <dbReference type="NCBI Taxonomy" id="2518370"/>
    <lineage>
        <taxon>Bacteria</taxon>
        <taxon>Bacillati</taxon>
        <taxon>Actinomycetota</taxon>
        <taxon>Actinomycetes</taxon>
        <taxon>Propionibacteriales</taxon>
        <taxon>Nocardioidaceae</taxon>
        <taxon>Nocardioides</taxon>
    </lineage>
</organism>
<sequence>MTSTDLPDDRALRDAFGTFPSGVVAVAGRVGGRLVGIAASSFTSVSIEPALVSFSIARSSSTWPMLRDARQIGISVLADHHDALCRQLAGPAEARFDDLALHTTADGAVLLDEAVATFTCTVHEEIEAGDHVIVLLEVADLSMEQERPPLVFHRSGFQRLHRDDLDPARLDGRINGQPVEGGTGPAADTGGEGSGDEGADAA</sequence>
<dbReference type="SUPFAM" id="SSF50475">
    <property type="entry name" value="FMN-binding split barrel"/>
    <property type="match status" value="1"/>
</dbReference>
<keyword evidence="6" id="KW-1185">Reference proteome</keyword>
<evidence type="ECO:0000256" key="1">
    <source>
        <dbReference type="ARBA" id="ARBA00008898"/>
    </source>
</evidence>
<keyword evidence="2" id="KW-0560">Oxidoreductase</keyword>
<feature type="region of interest" description="Disordered" evidence="3">
    <location>
        <begin position="166"/>
        <end position="202"/>
    </location>
</feature>
<protein>
    <submittedName>
        <fullName evidence="5">Flavin reductase</fullName>
    </submittedName>
</protein>
<evidence type="ECO:0000256" key="2">
    <source>
        <dbReference type="ARBA" id="ARBA00023002"/>
    </source>
</evidence>
<dbReference type="SMART" id="SM00903">
    <property type="entry name" value="Flavin_Reduct"/>
    <property type="match status" value="1"/>
</dbReference>
<evidence type="ECO:0000256" key="3">
    <source>
        <dbReference type="SAM" id="MobiDB-lite"/>
    </source>
</evidence>
<dbReference type="EMBL" id="CP038267">
    <property type="protein sequence ID" value="QBR92209.1"/>
    <property type="molecule type" value="Genomic_DNA"/>
</dbReference>
<dbReference type="InterPro" id="IPR012349">
    <property type="entry name" value="Split_barrel_FMN-bd"/>
</dbReference>
<proteinExistence type="inferred from homology"/>
<comment type="similarity">
    <text evidence="1">Belongs to the non-flavoprotein flavin reductase family.</text>
</comment>
<dbReference type="AlphaFoldDB" id="A0A4P7GKA2"/>
<reference evidence="5 6" key="1">
    <citation type="submission" date="2019-03" db="EMBL/GenBank/DDBJ databases">
        <title>Three New Species of Nocardioides, Nocardioides euryhalodurans sp. nov., Nocardioides seonyuensis sp. nov. and Nocardioides eburneoflavus sp. nov., Iolated from Soil.</title>
        <authorList>
            <person name="Roh S.G."/>
            <person name="Lee C."/>
            <person name="Kim M.-K."/>
            <person name="Kim S.B."/>
        </authorList>
    </citation>
    <scope>NUCLEOTIDE SEQUENCE [LARGE SCALE GENOMIC DNA]</scope>
    <source>
        <strain evidence="5 6">MMS17-SY117</strain>
    </source>
</reference>
<dbReference type="OrthoDB" id="9792858at2"/>
<gene>
    <name evidence="5" type="ORF">EXE57_07850</name>
</gene>
<dbReference type="RefSeq" id="WP_135076024.1">
    <property type="nucleotide sequence ID" value="NZ_CP038267.1"/>
</dbReference>
<dbReference type="Gene3D" id="2.30.110.10">
    <property type="entry name" value="Electron Transport, Fmn-binding Protein, Chain A"/>
    <property type="match status" value="1"/>
</dbReference>
<evidence type="ECO:0000313" key="5">
    <source>
        <dbReference type="EMBL" id="QBR92209.1"/>
    </source>
</evidence>
<feature type="domain" description="Flavin reductase like" evidence="4">
    <location>
        <begin position="16"/>
        <end position="159"/>
    </location>
</feature>
<dbReference type="PANTHER" id="PTHR30466">
    <property type="entry name" value="FLAVIN REDUCTASE"/>
    <property type="match status" value="1"/>
</dbReference>
<evidence type="ECO:0000259" key="4">
    <source>
        <dbReference type="SMART" id="SM00903"/>
    </source>
</evidence>
<dbReference type="GO" id="GO:0042602">
    <property type="term" value="F:riboflavin reductase (NADPH) activity"/>
    <property type="evidence" value="ECO:0007669"/>
    <property type="project" value="TreeGrafter"/>
</dbReference>
<dbReference type="PANTHER" id="PTHR30466:SF11">
    <property type="entry name" value="FLAVIN-DEPENDENT MONOOXYGENASE, REDUCTASE SUBUNIT HSAB"/>
    <property type="match status" value="1"/>
</dbReference>
<dbReference type="Proteomes" id="UP000294894">
    <property type="component" value="Chromosome"/>
</dbReference>
<accession>A0A4P7GKA2</accession>
<dbReference type="InterPro" id="IPR050268">
    <property type="entry name" value="NADH-dep_flavin_reductase"/>
</dbReference>